<evidence type="ECO:0000313" key="18">
    <source>
        <dbReference type="EMBL" id="ODV61141.1"/>
    </source>
</evidence>
<dbReference type="GO" id="GO:0061710">
    <property type="term" value="F:L-threonylcarbamoyladenylate synthase"/>
    <property type="evidence" value="ECO:0007669"/>
    <property type="project" value="UniProtKB-EC"/>
</dbReference>
<dbReference type="InterPro" id="IPR005145">
    <property type="entry name" value="Sua5_C"/>
</dbReference>
<keyword evidence="9 14" id="KW-0547">Nucleotide-binding</keyword>
<dbReference type="Pfam" id="PF01300">
    <property type="entry name" value="Sua5_yciO_yrdC"/>
    <property type="match status" value="1"/>
</dbReference>
<dbReference type="GO" id="GO:0043047">
    <property type="term" value="F:single-stranded telomeric DNA binding"/>
    <property type="evidence" value="ECO:0007669"/>
    <property type="project" value="EnsemblFungi"/>
</dbReference>
<feature type="binding site" evidence="15">
    <location>
        <position position="164"/>
    </location>
    <ligand>
        <name>ATP</name>
        <dbReference type="ChEBI" id="CHEBI:30616"/>
    </ligand>
</feature>
<evidence type="ECO:0000256" key="2">
    <source>
        <dbReference type="ARBA" id="ARBA00007663"/>
    </source>
</evidence>
<dbReference type="GeneID" id="30966879"/>
<dbReference type="GO" id="GO:0005739">
    <property type="term" value="C:mitochondrion"/>
    <property type="evidence" value="ECO:0007669"/>
    <property type="project" value="EnsemblFungi"/>
</dbReference>
<feature type="binding site" evidence="15">
    <location>
        <position position="107"/>
    </location>
    <ligand>
        <name>L-threonine</name>
        <dbReference type="ChEBI" id="CHEBI:57926"/>
    </ligand>
</feature>
<dbReference type="GO" id="GO:0002949">
    <property type="term" value="P:tRNA threonylcarbamoyladenosine modification"/>
    <property type="evidence" value="ECO:0007669"/>
    <property type="project" value="EnsemblFungi"/>
</dbReference>
<feature type="binding site" evidence="15">
    <location>
        <position position="190"/>
    </location>
    <ligand>
        <name>ATP</name>
        <dbReference type="ChEBI" id="CHEBI:30616"/>
    </ligand>
</feature>
<dbReference type="InParanoid" id="A0A1D2VHJ5"/>
<feature type="binding site" evidence="15">
    <location>
        <position position="228"/>
    </location>
    <ligand>
        <name>L-threonine</name>
        <dbReference type="ChEBI" id="CHEBI:57926"/>
    </ligand>
</feature>
<evidence type="ECO:0000256" key="4">
    <source>
        <dbReference type="ARBA" id="ARBA00015492"/>
    </source>
</evidence>
<dbReference type="EMBL" id="KV454480">
    <property type="protein sequence ID" value="ODV61141.1"/>
    <property type="molecule type" value="Genomic_DNA"/>
</dbReference>
<evidence type="ECO:0000256" key="3">
    <source>
        <dbReference type="ARBA" id="ARBA00012584"/>
    </source>
</evidence>
<evidence type="ECO:0000256" key="10">
    <source>
        <dbReference type="ARBA" id="ARBA00022840"/>
    </source>
</evidence>
<keyword evidence="8 14" id="KW-0548">Nucleotidyltransferase</keyword>
<dbReference type="InterPro" id="IPR010923">
    <property type="entry name" value="T(6)A37_SUA5"/>
</dbReference>
<feature type="domain" description="YrdC-like" evidence="17">
    <location>
        <begin position="53"/>
        <end position="246"/>
    </location>
</feature>
<dbReference type="PIRSF" id="PIRSF004930">
    <property type="entry name" value="Tln_factor_SUA5"/>
    <property type="match status" value="1"/>
</dbReference>
<name>A0A1D2VHJ5_9ASCO</name>
<evidence type="ECO:0000256" key="16">
    <source>
        <dbReference type="SAM" id="MobiDB-lite"/>
    </source>
</evidence>
<dbReference type="STRING" id="1344418.A0A1D2VHJ5"/>
<evidence type="ECO:0000256" key="8">
    <source>
        <dbReference type="ARBA" id="ARBA00022695"/>
    </source>
</evidence>
<dbReference type="GO" id="GO:0000049">
    <property type="term" value="F:tRNA binding"/>
    <property type="evidence" value="ECO:0007669"/>
    <property type="project" value="TreeGrafter"/>
</dbReference>
<evidence type="ECO:0000313" key="19">
    <source>
        <dbReference type="Proteomes" id="UP000095038"/>
    </source>
</evidence>
<sequence length="409" mass="44586">MSSSNFSPQKSSSSNELSPDTKSFETQILKVNPNSITFSSHQLFPTISDPQSLKNLQLAAHLIKHNKIVGFPTETVYGLGGSSLSDSAVTSIYKAKNRPADNPLITHISSIDQLKRLILSKDNLEIPDIYLPLIQKYWPGPLTILLPVGPNSPISKLTTNGLSTFAVRMPSNPIARALIALSDTPIAAPSANSSTKPSPTLASHVYHDLNNKIPLIIDGGPSNIGLESTVIDGLSTPPVLLRPGGLSVNQIKNINGFENLIIAKPNANSKDPVKTPGMKYKHYSPSAKVSLLYLNKNSINFSQPIQSLSNYLSNNLANNFSTNSSNLALIYQDNILNPNNYSSYFNQTKVLGKDINQMQHNLFALFRELDDIPNINQIIVILDSNIKNNLEAMALLNRLNKAASIKIDL</sequence>
<feature type="region of interest" description="Disordered" evidence="16">
    <location>
        <begin position="1"/>
        <end position="20"/>
    </location>
</feature>
<keyword evidence="7 14" id="KW-0819">tRNA processing</keyword>
<evidence type="ECO:0000256" key="5">
    <source>
        <dbReference type="ARBA" id="ARBA00022490"/>
    </source>
</evidence>
<evidence type="ECO:0000256" key="12">
    <source>
        <dbReference type="ARBA" id="ARBA00048366"/>
    </source>
</evidence>
<dbReference type="SUPFAM" id="SSF55821">
    <property type="entry name" value="YrdC/RibB"/>
    <property type="match status" value="1"/>
</dbReference>
<comment type="function">
    <text evidence="13">Required for the formation of a threonylcarbamoyl group on adenosine at position 37 (t(6)A37) in tRNAs that read codons beginning with adenine. Likely catalyzes the conversion of L-threonine, HCO(3)(-)/CO(2) and ATP to give threonylcarbamoyl-AMP (TC-AMP) as the acyladenylate intermediate, with the release of diphosphate. Required for normal translation, by ensuring translation fidelity at the level of codon recognition, appropriate translation initiation selection and maintenance of reading frame. Also involved in telomere replication. Binds to single-stranded telomeric (ssTG) DNA and positively regulates telomere length.</text>
</comment>
<keyword evidence="5 14" id="KW-0963">Cytoplasm</keyword>
<evidence type="ECO:0000256" key="14">
    <source>
        <dbReference type="PIRNR" id="PIRNR004930"/>
    </source>
</evidence>
<dbReference type="InterPro" id="IPR006070">
    <property type="entry name" value="Sua5-like_dom"/>
</dbReference>
<dbReference type="Gene3D" id="3.40.50.11030">
    <property type="entry name" value="Threonylcarbamoyl-AMP synthase, C-terminal domain"/>
    <property type="match status" value="1"/>
</dbReference>
<dbReference type="GO" id="GO:0006450">
    <property type="term" value="P:regulation of translational fidelity"/>
    <property type="evidence" value="ECO:0007669"/>
    <property type="project" value="EnsemblFungi"/>
</dbReference>
<proteinExistence type="inferred from homology"/>
<feature type="binding site" evidence="15">
    <location>
        <position position="242"/>
    </location>
    <ligand>
        <name>ATP</name>
        <dbReference type="ChEBI" id="CHEBI:30616"/>
    </ligand>
</feature>
<evidence type="ECO:0000256" key="13">
    <source>
        <dbReference type="ARBA" id="ARBA00056339"/>
    </source>
</evidence>
<feature type="binding site" evidence="15">
    <location>
        <position position="98"/>
    </location>
    <ligand>
        <name>ATP</name>
        <dbReference type="ChEBI" id="CHEBI:30616"/>
    </ligand>
</feature>
<dbReference type="InterPro" id="IPR038385">
    <property type="entry name" value="Sua5/YwlC_C"/>
</dbReference>
<evidence type="ECO:0000256" key="9">
    <source>
        <dbReference type="ARBA" id="ARBA00022741"/>
    </source>
</evidence>
<dbReference type="GO" id="GO:0003725">
    <property type="term" value="F:double-stranded RNA binding"/>
    <property type="evidence" value="ECO:0007669"/>
    <property type="project" value="UniProtKB-UniRule"/>
</dbReference>
<dbReference type="FunCoup" id="A0A1D2VHJ5">
    <property type="interactions" value="95"/>
</dbReference>
<comment type="subcellular location">
    <subcellularLocation>
        <location evidence="1 14">Cytoplasm</location>
    </subcellularLocation>
</comment>
<dbReference type="InterPro" id="IPR017945">
    <property type="entry name" value="DHBP_synth_RibB-like_a/b_dom"/>
</dbReference>
<feature type="binding site" evidence="15">
    <location>
        <position position="198"/>
    </location>
    <ligand>
        <name>ATP</name>
        <dbReference type="ChEBI" id="CHEBI:30616"/>
    </ligand>
</feature>
<comment type="catalytic activity">
    <reaction evidence="12 14">
        <text>L-threonine + hydrogencarbonate + ATP = L-threonylcarbamoyladenylate + diphosphate + H2O</text>
        <dbReference type="Rhea" id="RHEA:36407"/>
        <dbReference type="ChEBI" id="CHEBI:15377"/>
        <dbReference type="ChEBI" id="CHEBI:17544"/>
        <dbReference type="ChEBI" id="CHEBI:30616"/>
        <dbReference type="ChEBI" id="CHEBI:33019"/>
        <dbReference type="ChEBI" id="CHEBI:57926"/>
        <dbReference type="ChEBI" id="CHEBI:73682"/>
        <dbReference type="EC" id="2.7.7.87"/>
    </reaction>
</comment>
<dbReference type="InterPro" id="IPR050156">
    <property type="entry name" value="TC-AMP_synthase_SUA5"/>
</dbReference>
<evidence type="ECO:0000256" key="15">
    <source>
        <dbReference type="PIRSR" id="PIRSR004930-1"/>
    </source>
</evidence>
<feature type="binding site" evidence="15">
    <location>
        <position position="283"/>
    </location>
    <ligand>
        <name>ATP</name>
        <dbReference type="ChEBI" id="CHEBI:30616"/>
    </ligand>
</feature>
<dbReference type="GO" id="GO:0005524">
    <property type="term" value="F:ATP binding"/>
    <property type="evidence" value="ECO:0007669"/>
    <property type="project" value="UniProtKB-UniRule"/>
</dbReference>
<dbReference type="OrthoDB" id="412787at2759"/>
<accession>A0A1D2VHJ5</accession>
<evidence type="ECO:0000256" key="7">
    <source>
        <dbReference type="ARBA" id="ARBA00022694"/>
    </source>
</evidence>
<dbReference type="GO" id="GO:0000723">
    <property type="term" value="P:telomere maintenance"/>
    <property type="evidence" value="ECO:0007669"/>
    <property type="project" value="EnsemblFungi"/>
</dbReference>
<comment type="similarity">
    <text evidence="2 14">Belongs to the SUA5 family.</text>
</comment>
<feature type="binding site" evidence="15">
    <location>
        <position position="75"/>
    </location>
    <ligand>
        <name>L-threonine</name>
        <dbReference type="ChEBI" id="CHEBI:57926"/>
    </ligand>
</feature>
<dbReference type="Gene3D" id="3.90.870.10">
    <property type="entry name" value="DHBP synthase"/>
    <property type="match status" value="1"/>
</dbReference>
<dbReference type="Pfam" id="PF03481">
    <property type="entry name" value="Sua5_C"/>
    <property type="match status" value="1"/>
</dbReference>
<evidence type="ECO:0000256" key="1">
    <source>
        <dbReference type="ARBA" id="ARBA00004496"/>
    </source>
</evidence>
<feature type="binding site" evidence="15">
    <location>
        <position position="168"/>
    </location>
    <ligand>
        <name>L-threonine</name>
        <dbReference type="ChEBI" id="CHEBI:57926"/>
    </ligand>
</feature>
<gene>
    <name evidence="18" type="ORF">ASCRUDRAFT_75860</name>
</gene>
<dbReference type="FunFam" id="3.90.870.10:FF:000008">
    <property type="entry name" value="Threonylcarbamoyl-AMP synthase"/>
    <property type="match status" value="1"/>
</dbReference>
<keyword evidence="10 14" id="KW-0067">ATP-binding</keyword>
<dbReference type="PANTHER" id="PTHR17490:SF16">
    <property type="entry name" value="THREONYLCARBAMOYL-AMP SYNTHASE"/>
    <property type="match status" value="1"/>
</dbReference>
<dbReference type="EC" id="2.7.7.87" evidence="3 14"/>
<dbReference type="AlphaFoldDB" id="A0A1D2VHJ5"/>
<feature type="binding site" evidence="15">
    <location>
        <position position="188"/>
    </location>
    <ligand>
        <name>L-threonine</name>
        <dbReference type="ChEBI" id="CHEBI:57926"/>
    </ligand>
</feature>
<organism evidence="18 19">
    <name type="scientific">Ascoidea rubescens DSM 1968</name>
    <dbReference type="NCBI Taxonomy" id="1344418"/>
    <lineage>
        <taxon>Eukaryota</taxon>
        <taxon>Fungi</taxon>
        <taxon>Dikarya</taxon>
        <taxon>Ascomycota</taxon>
        <taxon>Saccharomycotina</taxon>
        <taxon>Saccharomycetes</taxon>
        <taxon>Ascoideaceae</taxon>
        <taxon>Ascoidea</taxon>
    </lineage>
</organism>
<evidence type="ECO:0000256" key="6">
    <source>
        <dbReference type="ARBA" id="ARBA00022679"/>
    </source>
</evidence>
<feature type="compositionally biased region" description="Low complexity" evidence="16">
    <location>
        <begin position="1"/>
        <end position="14"/>
    </location>
</feature>
<keyword evidence="19" id="KW-1185">Reference proteome</keyword>
<dbReference type="RefSeq" id="XP_020047448.1">
    <property type="nucleotide sequence ID" value="XM_020193243.1"/>
</dbReference>
<reference evidence="19" key="1">
    <citation type="submission" date="2016-05" db="EMBL/GenBank/DDBJ databases">
        <title>Comparative genomics of biotechnologically important yeasts.</title>
        <authorList>
            <consortium name="DOE Joint Genome Institute"/>
            <person name="Riley R."/>
            <person name="Haridas S."/>
            <person name="Wolfe K.H."/>
            <person name="Lopes M.R."/>
            <person name="Hittinger C.T."/>
            <person name="Goker M."/>
            <person name="Salamov A."/>
            <person name="Wisecaver J."/>
            <person name="Long T.M."/>
            <person name="Aerts A.L."/>
            <person name="Barry K."/>
            <person name="Choi C."/>
            <person name="Clum A."/>
            <person name="Coughlan A.Y."/>
            <person name="Deshpande S."/>
            <person name="Douglass A.P."/>
            <person name="Hanson S.J."/>
            <person name="Klenk H.-P."/>
            <person name="Labutti K."/>
            <person name="Lapidus A."/>
            <person name="Lindquist E."/>
            <person name="Lipzen A."/>
            <person name="Meier-Kolthoff J.P."/>
            <person name="Ohm R.A."/>
            <person name="Otillar R.P."/>
            <person name="Pangilinan J."/>
            <person name="Peng Y."/>
            <person name="Rokas A."/>
            <person name="Rosa C.A."/>
            <person name="Scheuner C."/>
            <person name="Sibirny A.A."/>
            <person name="Slot J.C."/>
            <person name="Stielow J.B."/>
            <person name="Sun H."/>
            <person name="Kurtzman C.P."/>
            <person name="Blackwell M."/>
            <person name="Grigoriev I.V."/>
            <person name="Jeffries T.W."/>
        </authorList>
    </citation>
    <scope>NUCLEOTIDE SEQUENCE [LARGE SCALE GENOMIC DNA]</scope>
    <source>
        <strain evidence="19">DSM 1968</strain>
    </source>
</reference>
<evidence type="ECO:0000256" key="11">
    <source>
        <dbReference type="ARBA" id="ARBA00029774"/>
    </source>
</evidence>
<protein>
    <recommendedName>
        <fullName evidence="4 14">Threonylcarbamoyl-AMP synthase</fullName>
        <shortName evidence="14">TC-AMP synthase</shortName>
        <ecNumber evidence="3 14">2.7.7.87</ecNumber>
    </recommendedName>
    <alternativeName>
        <fullName evidence="11 14">L-threonylcarbamoyladenylate synthase</fullName>
    </alternativeName>
</protein>
<dbReference type="NCBIfam" id="TIGR00057">
    <property type="entry name" value="L-threonylcarbamoyladenylate synthase"/>
    <property type="match status" value="1"/>
</dbReference>
<dbReference type="PANTHER" id="PTHR17490">
    <property type="entry name" value="SUA5"/>
    <property type="match status" value="1"/>
</dbReference>
<evidence type="ECO:0000259" key="17">
    <source>
        <dbReference type="PROSITE" id="PS51163"/>
    </source>
</evidence>
<feature type="binding site" evidence="15">
    <location>
        <position position="102"/>
    </location>
    <ligand>
        <name>ATP</name>
        <dbReference type="ChEBI" id="CHEBI:30616"/>
    </ligand>
</feature>
<keyword evidence="6 14" id="KW-0808">Transferase</keyword>
<dbReference type="PROSITE" id="PS51163">
    <property type="entry name" value="YRDC"/>
    <property type="match status" value="1"/>
</dbReference>
<dbReference type="Proteomes" id="UP000095038">
    <property type="component" value="Unassembled WGS sequence"/>
</dbReference>